<dbReference type="InterPro" id="IPR050109">
    <property type="entry name" value="HTH-type_TetR-like_transc_reg"/>
</dbReference>
<dbReference type="EMBL" id="BAAARK010000001">
    <property type="protein sequence ID" value="GAA2646614.1"/>
    <property type="molecule type" value="Genomic_DNA"/>
</dbReference>
<evidence type="ECO:0000256" key="4">
    <source>
        <dbReference type="PROSITE-ProRule" id="PRU00335"/>
    </source>
</evidence>
<dbReference type="Gene3D" id="1.10.357.10">
    <property type="entry name" value="Tetracycline Repressor, domain 2"/>
    <property type="match status" value="1"/>
</dbReference>
<evidence type="ECO:0000313" key="6">
    <source>
        <dbReference type="EMBL" id="GAA2646614.1"/>
    </source>
</evidence>
<gene>
    <name evidence="6" type="ORF">GCM10009864_06500</name>
</gene>
<dbReference type="PRINTS" id="PR00455">
    <property type="entry name" value="HTHTETR"/>
</dbReference>
<dbReference type="InterPro" id="IPR023772">
    <property type="entry name" value="DNA-bd_HTH_TetR-type_CS"/>
</dbReference>
<feature type="domain" description="HTH tetR-type" evidence="5">
    <location>
        <begin position="14"/>
        <end position="74"/>
    </location>
</feature>
<comment type="caution">
    <text evidence="6">The sequence shown here is derived from an EMBL/GenBank/DDBJ whole genome shotgun (WGS) entry which is preliminary data.</text>
</comment>
<reference evidence="6 7" key="1">
    <citation type="journal article" date="2019" name="Int. J. Syst. Evol. Microbiol.">
        <title>The Global Catalogue of Microorganisms (GCM) 10K type strain sequencing project: providing services to taxonomists for standard genome sequencing and annotation.</title>
        <authorList>
            <consortium name="The Broad Institute Genomics Platform"/>
            <consortium name="The Broad Institute Genome Sequencing Center for Infectious Disease"/>
            <person name="Wu L."/>
            <person name="Ma J."/>
        </authorList>
    </citation>
    <scope>NUCLEOTIDE SEQUENCE [LARGE SCALE GENOMIC DNA]</scope>
    <source>
        <strain evidence="6 7">JCM 16374</strain>
    </source>
</reference>
<dbReference type="Proteomes" id="UP001500994">
    <property type="component" value="Unassembled WGS sequence"/>
</dbReference>
<dbReference type="PROSITE" id="PS50977">
    <property type="entry name" value="HTH_TETR_2"/>
    <property type="match status" value="1"/>
</dbReference>
<keyword evidence="7" id="KW-1185">Reference proteome</keyword>
<feature type="DNA-binding region" description="H-T-H motif" evidence="4">
    <location>
        <begin position="37"/>
        <end position="56"/>
    </location>
</feature>
<dbReference type="PANTHER" id="PTHR30055">
    <property type="entry name" value="HTH-TYPE TRANSCRIPTIONAL REGULATOR RUTR"/>
    <property type="match status" value="1"/>
</dbReference>
<accession>A0ABN3R8Q9</accession>
<evidence type="ECO:0000256" key="3">
    <source>
        <dbReference type="ARBA" id="ARBA00023163"/>
    </source>
</evidence>
<organism evidence="6 7">
    <name type="scientific">Streptomyces lunalinharesii</name>
    <dbReference type="NCBI Taxonomy" id="333384"/>
    <lineage>
        <taxon>Bacteria</taxon>
        <taxon>Bacillati</taxon>
        <taxon>Actinomycetota</taxon>
        <taxon>Actinomycetes</taxon>
        <taxon>Kitasatosporales</taxon>
        <taxon>Streptomycetaceae</taxon>
        <taxon>Streptomyces</taxon>
    </lineage>
</organism>
<evidence type="ECO:0000256" key="2">
    <source>
        <dbReference type="ARBA" id="ARBA00023125"/>
    </source>
</evidence>
<dbReference type="Pfam" id="PF00440">
    <property type="entry name" value="TetR_N"/>
    <property type="match status" value="1"/>
</dbReference>
<dbReference type="PROSITE" id="PS01081">
    <property type="entry name" value="HTH_TETR_1"/>
    <property type="match status" value="1"/>
</dbReference>
<name>A0ABN3R8Q9_9ACTN</name>
<proteinExistence type="predicted"/>
<sequence>MTTVAGSGARKDRGDTRKRIQEVALELFVRHGYEKTSLREIAEVLGVTKPAIYYHFRSKEDILQSIFEDLGRPVDDLIAWGRQQPPTLETKKELLRRYGAAMDATVPLFRFMRENEATLRDLKVGQEFNQQMTAIGEMLTDPQTPLIEQLRCMGALFTLHFGTFALGHFEGDPEVKRSALLAIATDMVETAHGEDA</sequence>
<dbReference type="SUPFAM" id="SSF46689">
    <property type="entry name" value="Homeodomain-like"/>
    <property type="match status" value="1"/>
</dbReference>
<evidence type="ECO:0000256" key="1">
    <source>
        <dbReference type="ARBA" id="ARBA00023015"/>
    </source>
</evidence>
<keyword evidence="1" id="KW-0805">Transcription regulation</keyword>
<evidence type="ECO:0000259" key="5">
    <source>
        <dbReference type="PROSITE" id="PS50977"/>
    </source>
</evidence>
<keyword evidence="3" id="KW-0804">Transcription</keyword>
<protein>
    <submittedName>
        <fullName evidence="6">TetR family transcriptional regulator</fullName>
    </submittedName>
</protein>
<dbReference type="PANTHER" id="PTHR30055:SF234">
    <property type="entry name" value="HTH-TYPE TRANSCRIPTIONAL REGULATOR BETI"/>
    <property type="match status" value="1"/>
</dbReference>
<evidence type="ECO:0000313" key="7">
    <source>
        <dbReference type="Proteomes" id="UP001500994"/>
    </source>
</evidence>
<dbReference type="InterPro" id="IPR001647">
    <property type="entry name" value="HTH_TetR"/>
</dbReference>
<keyword evidence="2 4" id="KW-0238">DNA-binding</keyword>
<dbReference type="InterPro" id="IPR009057">
    <property type="entry name" value="Homeodomain-like_sf"/>
</dbReference>